<comment type="caution">
    <text evidence="2">The sequence shown here is derived from an EMBL/GenBank/DDBJ whole genome shotgun (WGS) entry which is preliminary data.</text>
</comment>
<dbReference type="Gene3D" id="3.30.70.1290">
    <property type="entry name" value="Transposase IS200-like"/>
    <property type="match status" value="1"/>
</dbReference>
<gene>
    <name evidence="2" type="ORF">COX46_05820</name>
</gene>
<proteinExistence type="predicted"/>
<name>A0A2G9Y881_9BACT</name>
<dbReference type="SUPFAM" id="SSF143422">
    <property type="entry name" value="Transposase IS200-like"/>
    <property type="match status" value="1"/>
</dbReference>
<dbReference type="InterPro" id="IPR036515">
    <property type="entry name" value="Transposase_17_sf"/>
</dbReference>
<evidence type="ECO:0000313" key="2">
    <source>
        <dbReference type="EMBL" id="PIP15452.1"/>
    </source>
</evidence>
<feature type="domain" description="Transposase IS200-like" evidence="1">
    <location>
        <begin position="20"/>
        <end position="97"/>
    </location>
</feature>
<dbReference type="GO" id="GO:0004803">
    <property type="term" value="F:transposase activity"/>
    <property type="evidence" value="ECO:0007669"/>
    <property type="project" value="InterPro"/>
</dbReference>
<accession>A0A2G9Y881</accession>
<organism evidence="2 3">
    <name type="scientific">bacterium (Candidatus Ratteibacteria) CG23_combo_of_CG06-09_8_20_14_all_48_7</name>
    <dbReference type="NCBI Taxonomy" id="2014292"/>
    <lineage>
        <taxon>Bacteria</taxon>
        <taxon>Candidatus Ratteibacteria</taxon>
    </lineage>
</organism>
<dbReference type="Proteomes" id="UP000230392">
    <property type="component" value="Unassembled WGS sequence"/>
</dbReference>
<dbReference type="EMBL" id="PCRF01000283">
    <property type="protein sequence ID" value="PIP15452.1"/>
    <property type="molecule type" value="Genomic_DNA"/>
</dbReference>
<reference evidence="2 3" key="1">
    <citation type="submission" date="2017-09" db="EMBL/GenBank/DDBJ databases">
        <title>Depth-based differentiation of microbial function through sediment-hosted aquifers and enrichment of novel symbionts in the deep terrestrial subsurface.</title>
        <authorList>
            <person name="Probst A.J."/>
            <person name="Ladd B."/>
            <person name="Jarett J.K."/>
            <person name="Geller-Mcgrath D.E."/>
            <person name="Sieber C.M."/>
            <person name="Emerson J.B."/>
            <person name="Anantharaman K."/>
            <person name="Thomas B.C."/>
            <person name="Malmstrom R."/>
            <person name="Stieglmeier M."/>
            <person name="Klingl A."/>
            <person name="Woyke T."/>
            <person name="Ryan C.M."/>
            <person name="Banfield J.F."/>
        </authorList>
    </citation>
    <scope>NUCLEOTIDE SEQUENCE [LARGE SCALE GENOMIC DNA]</scope>
    <source>
        <strain evidence="2">CG23_combo_of_CG06-09_8_20_14_all_48_7</strain>
    </source>
</reference>
<sequence length="102" mass="12259">MELLPRRKEIRLKNYNYASNGYYFVTICTNKNRPCIKKYRREMEEILLNLPKKFPGVIIDYYNLMPTHIHIILFFENVHTPLSQVIRSFKALVTKVTGEKFF</sequence>
<protein>
    <recommendedName>
        <fullName evidence="1">Transposase IS200-like domain-containing protein</fullName>
    </recommendedName>
</protein>
<dbReference type="Pfam" id="PF01797">
    <property type="entry name" value="Y1_Tnp"/>
    <property type="match status" value="1"/>
</dbReference>
<dbReference type="AlphaFoldDB" id="A0A2G9Y881"/>
<evidence type="ECO:0000259" key="1">
    <source>
        <dbReference type="Pfam" id="PF01797"/>
    </source>
</evidence>
<dbReference type="GO" id="GO:0006313">
    <property type="term" value="P:DNA transposition"/>
    <property type="evidence" value="ECO:0007669"/>
    <property type="project" value="InterPro"/>
</dbReference>
<dbReference type="GO" id="GO:0003677">
    <property type="term" value="F:DNA binding"/>
    <property type="evidence" value="ECO:0007669"/>
    <property type="project" value="InterPro"/>
</dbReference>
<evidence type="ECO:0000313" key="3">
    <source>
        <dbReference type="Proteomes" id="UP000230392"/>
    </source>
</evidence>
<dbReference type="InterPro" id="IPR002686">
    <property type="entry name" value="Transposase_17"/>
</dbReference>
<feature type="non-terminal residue" evidence="2">
    <location>
        <position position="102"/>
    </location>
</feature>